<proteinExistence type="predicted"/>
<evidence type="ECO:0000313" key="1">
    <source>
        <dbReference type="EMBL" id="VDD94204.1"/>
    </source>
</evidence>
<evidence type="ECO:0000313" key="2">
    <source>
        <dbReference type="Proteomes" id="UP000274131"/>
    </source>
</evidence>
<accession>A0A0N4VFM0</accession>
<dbReference type="Proteomes" id="UP000274131">
    <property type="component" value="Unassembled WGS sequence"/>
</dbReference>
<reference evidence="1 2" key="2">
    <citation type="submission" date="2018-10" db="EMBL/GenBank/DDBJ databases">
        <authorList>
            <consortium name="Pathogen Informatics"/>
        </authorList>
    </citation>
    <scope>NUCLEOTIDE SEQUENCE [LARGE SCALE GENOMIC DNA]</scope>
</reference>
<dbReference type="WBParaSite" id="EVEC_0000954501-mRNA-1">
    <property type="protein sequence ID" value="EVEC_0000954501-mRNA-1"/>
    <property type="gene ID" value="EVEC_0000954501"/>
</dbReference>
<sequence length="184" mass="20865">MLRRTVFLTAASPALKDGCWRRSVLLCSTFTSRRTLKSKIALLSNGFSHRQPLRRLSYSSGLLEEEVSSKEVSANELPDEKDLVTVHTLLKQILLGSYICDGKVVILWRLKVMKLRLIEYVTKFPFGKDTFTYSEGALDFFIKPGAKAYKIVNREVTDEDRVAAKKFAAALERNREEKEKAASS</sequence>
<protein>
    <submittedName>
        <fullName evidence="1 3">Uncharacterized protein</fullName>
    </submittedName>
</protein>
<name>A0A0N4VFM0_ENTVE</name>
<evidence type="ECO:0000313" key="3">
    <source>
        <dbReference type="WBParaSite" id="EVEC_0000954501-mRNA-1"/>
    </source>
</evidence>
<gene>
    <name evidence="1" type="ORF">EVEC_LOCUS8955</name>
</gene>
<dbReference type="EMBL" id="UXUI01009715">
    <property type="protein sequence ID" value="VDD94204.1"/>
    <property type="molecule type" value="Genomic_DNA"/>
</dbReference>
<organism evidence="3">
    <name type="scientific">Enterobius vermicularis</name>
    <name type="common">Human pinworm</name>
    <dbReference type="NCBI Taxonomy" id="51028"/>
    <lineage>
        <taxon>Eukaryota</taxon>
        <taxon>Metazoa</taxon>
        <taxon>Ecdysozoa</taxon>
        <taxon>Nematoda</taxon>
        <taxon>Chromadorea</taxon>
        <taxon>Rhabditida</taxon>
        <taxon>Spirurina</taxon>
        <taxon>Oxyuridomorpha</taxon>
        <taxon>Oxyuroidea</taxon>
        <taxon>Oxyuridae</taxon>
        <taxon>Enterobius</taxon>
    </lineage>
</organism>
<keyword evidence="2" id="KW-1185">Reference proteome</keyword>
<dbReference type="OrthoDB" id="44820at2759"/>
<reference evidence="3" key="1">
    <citation type="submission" date="2017-02" db="UniProtKB">
        <authorList>
            <consortium name="WormBaseParasite"/>
        </authorList>
    </citation>
    <scope>IDENTIFICATION</scope>
</reference>
<dbReference type="AlphaFoldDB" id="A0A0N4VFM0"/>